<protein>
    <recommendedName>
        <fullName evidence="6">POTRA domain-containing protein</fullName>
    </recommendedName>
</protein>
<evidence type="ECO:0000313" key="5">
    <source>
        <dbReference type="Proteomes" id="UP000287651"/>
    </source>
</evidence>
<name>A0A426X568_ENSVE</name>
<dbReference type="AlphaFoldDB" id="A0A426X568"/>
<organism evidence="4 5">
    <name type="scientific">Ensete ventricosum</name>
    <name type="common">Abyssinian banana</name>
    <name type="synonym">Musa ensete</name>
    <dbReference type="NCBI Taxonomy" id="4639"/>
    <lineage>
        <taxon>Eukaryota</taxon>
        <taxon>Viridiplantae</taxon>
        <taxon>Streptophyta</taxon>
        <taxon>Embryophyta</taxon>
        <taxon>Tracheophyta</taxon>
        <taxon>Spermatophyta</taxon>
        <taxon>Magnoliopsida</taxon>
        <taxon>Liliopsida</taxon>
        <taxon>Zingiberales</taxon>
        <taxon>Musaceae</taxon>
        <taxon>Ensete</taxon>
    </lineage>
</organism>
<dbReference type="PANTHER" id="PTHR12815:SF42">
    <property type="entry name" value="BACTERIAL SURFACE ANTIGEN (D15) DOMAIN-CONTAINING PROTEIN"/>
    <property type="match status" value="1"/>
</dbReference>
<dbReference type="InterPro" id="IPR057355">
    <property type="entry name" value="POTRA2_Toc75"/>
</dbReference>
<gene>
    <name evidence="4" type="ORF">B296_00040653</name>
</gene>
<evidence type="ECO:0000313" key="4">
    <source>
        <dbReference type="EMBL" id="RRT34580.1"/>
    </source>
</evidence>
<dbReference type="GO" id="GO:0009658">
    <property type="term" value="P:chloroplast organization"/>
    <property type="evidence" value="ECO:0007669"/>
    <property type="project" value="TreeGrafter"/>
</dbReference>
<reference evidence="4 5" key="1">
    <citation type="journal article" date="2014" name="Agronomy (Basel)">
        <title>A Draft Genome Sequence for Ensete ventricosum, the Drought-Tolerant Tree Against Hunger.</title>
        <authorList>
            <person name="Harrison J."/>
            <person name="Moore K.A."/>
            <person name="Paszkiewicz K."/>
            <person name="Jones T."/>
            <person name="Grant M."/>
            <person name="Ambacheew D."/>
            <person name="Muzemil S."/>
            <person name="Studholme D.J."/>
        </authorList>
    </citation>
    <scope>NUCLEOTIDE SEQUENCE [LARGE SCALE GENOMIC DNA]</scope>
</reference>
<proteinExistence type="predicted"/>
<feature type="domain" description="Toc75-like POTRA" evidence="3">
    <location>
        <begin position="156"/>
        <end position="248"/>
    </location>
</feature>
<keyword evidence="1" id="KW-1133">Transmembrane helix</keyword>
<evidence type="ECO:0000256" key="1">
    <source>
        <dbReference type="SAM" id="Phobius"/>
    </source>
</evidence>
<dbReference type="Pfam" id="PF25280">
    <property type="entry name" value="POTRA2_Toc75"/>
    <property type="match status" value="1"/>
</dbReference>
<evidence type="ECO:0008006" key="6">
    <source>
        <dbReference type="Google" id="ProtNLM"/>
    </source>
</evidence>
<keyword evidence="1" id="KW-0472">Membrane</keyword>
<comment type="caution">
    <text evidence="4">The sequence shown here is derived from an EMBL/GenBank/DDBJ whole genome shotgun (WGS) entry which is preliminary data.</text>
</comment>
<accession>A0A426X568</accession>
<dbReference type="InterPro" id="IPR057354">
    <property type="entry name" value="POTRA1_3_Toc75"/>
</dbReference>
<keyword evidence="1" id="KW-0812">Transmembrane</keyword>
<evidence type="ECO:0000259" key="3">
    <source>
        <dbReference type="Pfam" id="PF25282"/>
    </source>
</evidence>
<feature type="domain" description="Toc75-like second POTRA" evidence="2">
    <location>
        <begin position="257"/>
        <end position="368"/>
    </location>
</feature>
<evidence type="ECO:0000259" key="2">
    <source>
        <dbReference type="Pfam" id="PF25280"/>
    </source>
</evidence>
<dbReference type="Gene3D" id="3.10.20.310">
    <property type="entry name" value="membrane protein fhac"/>
    <property type="match status" value="1"/>
</dbReference>
<dbReference type="GO" id="GO:0009707">
    <property type="term" value="C:chloroplast outer membrane"/>
    <property type="evidence" value="ECO:0007669"/>
    <property type="project" value="TreeGrafter"/>
</dbReference>
<dbReference type="Proteomes" id="UP000287651">
    <property type="component" value="Unassembled WGS sequence"/>
</dbReference>
<dbReference type="EMBL" id="AMZH03026525">
    <property type="protein sequence ID" value="RRT34580.1"/>
    <property type="molecule type" value="Genomic_DNA"/>
</dbReference>
<dbReference type="InterPro" id="IPR039910">
    <property type="entry name" value="D15-like"/>
</dbReference>
<dbReference type="PANTHER" id="PTHR12815">
    <property type="entry name" value="SORTING AND ASSEMBLY MACHINERY SAMM50 PROTEIN FAMILY MEMBER"/>
    <property type="match status" value="1"/>
</dbReference>
<feature type="transmembrane region" description="Helical" evidence="1">
    <location>
        <begin position="77"/>
        <end position="99"/>
    </location>
</feature>
<dbReference type="Pfam" id="PF25282">
    <property type="entry name" value="POTRA1_3_Toc75"/>
    <property type="match status" value="1"/>
</dbReference>
<dbReference type="GO" id="GO:0045037">
    <property type="term" value="P:protein import into chloroplast stroma"/>
    <property type="evidence" value="ECO:0007669"/>
    <property type="project" value="TreeGrafter"/>
</dbReference>
<sequence length="557" mass="61630">MAFAAPTQLLGPQIYSSAAAPRKRKHMPYDRTIVPTTVIVRACKKSVAAAPRRREHIPYGRTIGPTTIIIRVCKKSLALFSASVVVSVAAAAAGGFILISSLPPPPPPTIGGGGDGGWFHGGGGDGGDGFWSNLFSPFVALAEEGGGQEWDPHGLPANILVQLNKLSGLKRYRISEILFFDRRRSTTVAGTDDSFFEMISLRNGGVYTKAQLQKEVESLASSGMFEKVDLEGKTKPDGTLALTVSFVESTWQSADAFRCINVGLLPQTKQMEMDADMTEREKLEYFRAQEREYRRRIERSRPCLLPVTVQREVLQMLREQGKVSARLLQRIRDRVQKWYQDEGYACAQVVNFGNLNTREVVCEVVEGDITQLNIQFLDKLGNLCEGNTHLAVIRRELPRQVYLWLIAFSASIQPGGTVSFEHRNIKGLNRSIVGSVTSSNLLNPQDDLSFKLDYVHPYLDGVTNPRNRTFRVSCFNSRKLSPVFTSGPGADEVPPVWIDRAGFKANITEVGVIVENDELSFSAIHLYIAVILIISISELHPTKQIHLWACNGGNHNS</sequence>